<organism evidence="4 5">
    <name type="scientific">Pelotomaculum thermopropionicum (strain DSM 13744 / JCM 10971 / SI)</name>
    <dbReference type="NCBI Taxonomy" id="370438"/>
    <lineage>
        <taxon>Bacteria</taxon>
        <taxon>Bacillati</taxon>
        <taxon>Bacillota</taxon>
        <taxon>Clostridia</taxon>
        <taxon>Eubacteriales</taxon>
        <taxon>Desulfotomaculaceae</taxon>
        <taxon>Pelotomaculum</taxon>
    </lineage>
</organism>
<dbReference type="Pfam" id="PF10547">
    <property type="entry name" value="P22_AR_N"/>
    <property type="match status" value="1"/>
</dbReference>
<feature type="region of interest" description="Disordered" evidence="2">
    <location>
        <begin position="295"/>
        <end position="317"/>
    </location>
</feature>
<evidence type="ECO:0000259" key="3">
    <source>
        <dbReference type="Pfam" id="PF10547"/>
    </source>
</evidence>
<evidence type="ECO:0000256" key="1">
    <source>
        <dbReference type="SAM" id="Coils"/>
    </source>
</evidence>
<feature type="compositionally biased region" description="Polar residues" evidence="2">
    <location>
        <begin position="307"/>
        <end position="317"/>
    </location>
</feature>
<reference evidence="5" key="1">
    <citation type="journal article" date="2008" name="Genome Res.">
        <title>The genome of Pelotomaculum thermopropionicum reveals niche-associated evolution in anaerobic microbiota.</title>
        <authorList>
            <person name="Kosaka T."/>
            <person name="Kato S."/>
            <person name="Shimoyama T."/>
            <person name="Ishii S."/>
            <person name="Abe T."/>
            <person name="Watanabe K."/>
        </authorList>
    </citation>
    <scope>NUCLEOTIDE SEQUENCE [LARGE SCALE GENOMIC DNA]</scope>
    <source>
        <strain evidence="5">DSM 13744 / JCM 10971 / SI</strain>
    </source>
</reference>
<feature type="domain" description="Antirepressor protein ant N-terminal" evidence="3">
    <location>
        <begin position="13"/>
        <end position="127"/>
    </location>
</feature>
<keyword evidence="5" id="KW-1185">Reference proteome</keyword>
<gene>
    <name evidence="4" type="ordered locus">PTH_2477</name>
</gene>
<dbReference type="PRINTS" id="PR01994">
    <property type="entry name" value="ANTIREPRESSR"/>
</dbReference>
<evidence type="ECO:0000313" key="5">
    <source>
        <dbReference type="Proteomes" id="UP000006556"/>
    </source>
</evidence>
<dbReference type="HOGENOM" id="CLU_942908_0_0_9"/>
<dbReference type="STRING" id="370438.PTH_2477"/>
<dbReference type="InterPro" id="IPR018875">
    <property type="entry name" value="Antirepressor_Ant_N"/>
</dbReference>
<proteinExistence type="predicted"/>
<dbReference type="AlphaFoldDB" id="A5CZC7"/>
<dbReference type="KEGG" id="pth:PTH_2477"/>
<dbReference type="eggNOG" id="COG3547">
    <property type="taxonomic scope" value="Bacteria"/>
</dbReference>
<protein>
    <recommendedName>
        <fullName evidence="3">Antirepressor protein ant N-terminal domain-containing protein</fullName>
    </recommendedName>
</protein>
<feature type="coiled-coil region" evidence="1">
    <location>
        <begin position="136"/>
        <end position="170"/>
    </location>
</feature>
<sequence length="317" mass="35769">MSETKDMQVLTVQKVRFYDDELMAAVVEKDGKQEIYVAVKPICEKFGLSWPRQFRKIKGHSVFSEGIALMATPSEGGQQTALCLNLDYLPAYLMTIHPTKVCSELRDKLVIYQKEAARVLRDYFVGPGYAINPARVDLARLEAETERLKIERIKAQAELERIQAEREKNMRLLAFVEKYPLPADFQKAVISRLAGLEVQPAAKYYATEQLAGQFTFEFGTRITGKRISMLATEHGIRIDDKAGERENEFSFMSVTPAVNRKTGRAIEGKVVEQVLYKEAAVPVLRSLVRQWLGAQPAKPKKSRKQAPASQSRGLDIS</sequence>
<keyword evidence="1" id="KW-0175">Coiled coil</keyword>
<accession>A5CZC7</accession>
<dbReference type="EMBL" id="AP009389">
    <property type="protein sequence ID" value="BAF60658.1"/>
    <property type="molecule type" value="Genomic_DNA"/>
</dbReference>
<evidence type="ECO:0000313" key="4">
    <source>
        <dbReference type="EMBL" id="BAF60658.1"/>
    </source>
</evidence>
<name>A5CZC7_PELTS</name>
<evidence type="ECO:0000256" key="2">
    <source>
        <dbReference type="SAM" id="MobiDB-lite"/>
    </source>
</evidence>
<dbReference type="Proteomes" id="UP000006556">
    <property type="component" value="Chromosome"/>
</dbReference>